<evidence type="ECO:0000313" key="2">
    <source>
        <dbReference type="EMBL" id="GAF69619.1"/>
    </source>
</evidence>
<feature type="compositionally biased region" description="Basic and acidic residues" evidence="1">
    <location>
        <begin position="1"/>
        <end position="28"/>
    </location>
</feature>
<proteinExistence type="predicted"/>
<comment type="caution">
    <text evidence="2">The sequence shown here is derived from an EMBL/GenBank/DDBJ whole genome shotgun (WGS) entry which is preliminary data.</text>
</comment>
<dbReference type="EMBL" id="BARS01002579">
    <property type="protein sequence ID" value="GAF69619.1"/>
    <property type="molecule type" value="Genomic_DNA"/>
</dbReference>
<sequence length="37" mass="4360">QQRQEVEEMGQEQDHEDSLSSKNDELNHIPDFTAFNI</sequence>
<organism evidence="2">
    <name type="scientific">marine sediment metagenome</name>
    <dbReference type="NCBI Taxonomy" id="412755"/>
    <lineage>
        <taxon>unclassified sequences</taxon>
        <taxon>metagenomes</taxon>
        <taxon>ecological metagenomes</taxon>
    </lineage>
</organism>
<feature type="non-terminal residue" evidence="2">
    <location>
        <position position="1"/>
    </location>
</feature>
<reference evidence="2" key="1">
    <citation type="journal article" date="2014" name="Front. Microbiol.">
        <title>High frequency of phylogenetically diverse reductive dehalogenase-homologous genes in deep subseafloor sedimentary metagenomes.</title>
        <authorList>
            <person name="Kawai M."/>
            <person name="Futagami T."/>
            <person name="Toyoda A."/>
            <person name="Takaki Y."/>
            <person name="Nishi S."/>
            <person name="Hori S."/>
            <person name="Arai W."/>
            <person name="Tsubouchi T."/>
            <person name="Morono Y."/>
            <person name="Uchiyama I."/>
            <person name="Ito T."/>
            <person name="Fujiyama A."/>
            <person name="Inagaki F."/>
            <person name="Takami H."/>
        </authorList>
    </citation>
    <scope>NUCLEOTIDE SEQUENCE</scope>
    <source>
        <strain evidence="2">Expedition CK06-06</strain>
    </source>
</reference>
<gene>
    <name evidence="2" type="ORF">S01H1_04939</name>
</gene>
<name>X0RLB6_9ZZZZ</name>
<protein>
    <submittedName>
        <fullName evidence="2">Uncharacterized protein</fullName>
    </submittedName>
</protein>
<dbReference type="AlphaFoldDB" id="X0RLB6"/>
<accession>X0RLB6</accession>
<evidence type="ECO:0000256" key="1">
    <source>
        <dbReference type="SAM" id="MobiDB-lite"/>
    </source>
</evidence>
<feature type="region of interest" description="Disordered" evidence="1">
    <location>
        <begin position="1"/>
        <end position="37"/>
    </location>
</feature>